<dbReference type="Pfam" id="PF14197">
    <property type="entry name" value="Cep57_CLD_2"/>
    <property type="match status" value="1"/>
</dbReference>
<dbReference type="Proteomes" id="UP001307849">
    <property type="component" value="Unassembled WGS sequence"/>
</dbReference>
<evidence type="ECO:0000256" key="5">
    <source>
        <dbReference type="SAM" id="MobiDB-lite"/>
    </source>
</evidence>
<keyword evidence="4" id="KW-0175">Coiled coil</keyword>
<dbReference type="AlphaFoldDB" id="A0AAN8RVZ1"/>
<sequence length="1088" mass="121150">MDSSFRTRSLSTTHGSYFHDSDQDAHDYTRLRLQQQLARDLDGSPASHKSDSTIGSLGISEGAGAMSTRKLDNILPETPNLDSKFVNSQFKDFSTIGVAVRNRLFPGMSNNTEDSAEIGRGVSEEHTKTDKSSTLGSIFARTAARTASGAHDNNGKLAVPNTGINAGPRRLSPNTRARMQPTVVDESMELSSYSIGSRLSTTRRPSRDVRSTKEQAAREKLQEAAVIKENVPLRAASHGSQGQSGRVTSNTAAFLNTEKLFRDMGFSSDESDFSEIKPCDSPSLRKYHKRAASKPPVPSVTGGSIKLPDMTGISDLVSSIDHGNHISNRSQRAQIQQVPVPIDERELLVSLKKLQKKVAALEADKEKERKRSKELEKNCEETRQLYQLEADGRRQLEAELNNRKRADSALGGEIDSQQGSPRQVAADLKAKHQAELKKLETVVASYRNRIESVERKYNDMQQDLGLISQERDIASSTLARKTVHNEELQEEVESLRKENDELAQENELLSGDVERLMRDLEKKDKDLNHERKLMSDKINRYREKVARTSRIATESTLAANSYQAITRGWKSAVKQDATTEEYAVAKATISDIKKTETRKASVTKNAQPGKPAIKITREREIQPLVTSKPEERVQQQVDTELNKLFPSTSTAPATASAAAKRKISNSTTASRASNKPHVKKSRTVVEDYSESETEESPQNFLDAPFTAPTTGESSFFEAYLGDTFTEPSLTESRIHREAAGDMLDDDTNTSFVQVRSTAPPPPNSRRSNLVSRRFVQSEGVARLRREILEERKQLEAFTSQQRDAEKNTQFKPERAARRNDDADVKVPEVKKRVQIFSEKDNEVMIEGDEDEAAHPFLRTSMIANDTEGEVVDNGFGNIFHELPRSPPSPPSSQQTVKRHFSAMSSSRATEEHNDNAHTAVGRVCIHNALSCTLCHRASALEECQAKGHIVNDSFDVEIPEVVPISQRMLDDSEFIEGEVTMRPSQPPKYALDKVMKQIQDELEHLKLEYKHVEAEYLACDPSLGRRKRKSLTNQLTEIVELMDKKADQIYALYDVAEGVTTDMTPSVSNKAGARRHSTGSKISGHIVV</sequence>
<feature type="region of interest" description="Disordered" evidence="5">
    <location>
        <begin position="1066"/>
        <end position="1088"/>
    </location>
</feature>
<evidence type="ECO:0000256" key="1">
    <source>
        <dbReference type="ARBA" id="ARBA00004267"/>
    </source>
</evidence>
<feature type="coiled-coil region" evidence="4">
    <location>
        <begin position="429"/>
        <end position="537"/>
    </location>
</feature>
<name>A0AAN8RVZ1_9PEZI</name>
<dbReference type="Gene3D" id="1.20.58.90">
    <property type="match status" value="1"/>
</dbReference>
<protein>
    <recommendedName>
        <fullName evidence="10">Cep57 centrosome microtubule-binding domain-containing protein</fullName>
    </recommendedName>
</protein>
<organism evidence="8 9">
    <name type="scientific">Arthrobotrys conoides</name>
    <dbReference type="NCBI Taxonomy" id="74498"/>
    <lineage>
        <taxon>Eukaryota</taxon>
        <taxon>Fungi</taxon>
        <taxon>Dikarya</taxon>
        <taxon>Ascomycota</taxon>
        <taxon>Pezizomycotina</taxon>
        <taxon>Orbiliomycetes</taxon>
        <taxon>Orbiliales</taxon>
        <taxon>Orbiliaceae</taxon>
        <taxon>Arthrobotrys</taxon>
    </lineage>
</organism>
<accession>A0AAN8RVZ1</accession>
<feature type="domain" description="Cep57 centrosome microtubule-binding" evidence="6">
    <location>
        <begin position="980"/>
        <end position="1055"/>
    </location>
</feature>
<feature type="compositionally biased region" description="Polar residues" evidence="5">
    <location>
        <begin position="1"/>
        <end position="15"/>
    </location>
</feature>
<dbReference type="InterPro" id="IPR024957">
    <property type="entry name" value="Cep57_MT-bd_dom"/>
</dbReference>
<feature type="compositionally biased region" description="Basic and acidic residues" evidence="5">
    <location>
        <begin position="122"/>
        <end position="131"/>
    </location>
</feature>
<keyword evidence="3" id="KW-0206">Cytoskeleton</keyword>
<comment type="subcellular location">
    <subcellularLocation>
        <location evidence="1">Cytoplasm</location>
        <location evidence="1">Cytoskeleton</location>
        <location evidence="1">Microtubule organizing center</location>
    </subcellularLocation>
</comment>
<dbReference type="GO" id="GO:0008017">
    <property type="term" value="F:microtubule binding"/>
    <property type="evidence" value="ECO:0007669"/>
    <property type="project" value="InterPro"/>
</dbReference>
<evidence type="ECO:0000313" key="9">
    <source>
        <dbReference type="Proteomes" id="UP001307849"/>
    </source>
</evidence>
<evidence type="ECO:0008006" key="10">
    <source>
        <dbReference type="Google" id="ProtNLM"/>
    </source>
</evidence>
<dbReference type="PANTHER" id="PTHR19336">
    <property type="entry name" value="UNCHARACTERIZED DUF1167"/>
    <property type="match status" value="1"/>
</dbReference>
<proteinExistence type="predicted"/>
<feature type="compositionally biased region" description="Basic and acidic residues" evidence="5">
    <location>
        <begin position="802"/>
        <end position="823"/>
    </location>
</feature>
<feature type="region of interest" description="Disordered" evidence="5">
    <location>
        <begin position="287"/>
        <end position="306"/>
    </location>
</feature>
<evidence type="ECO:0000256" key="4">
    <source>
        <dbReference type="SAM" id="Coils"/>
    </source>
</evidence>
<feature type="region of interest" description="Disordered" evidence="5">
    <location>
        <begin position="146"/>
        <end position="174"/>
    </location>
</feature>
<keyword evidence="2" id="KW-0963">Cytoplasm</keyword>
<keyword evidence="9" id="KW-1185">Reference proteome</keyword>
<evidence type="ECO:0000259" key="6">
    <source>
        <dbReference type="Pfam" id="PF06657"/>
    </source>
</evidence>
<feature type="coiled-coil region" evidence="4">
    <location>
        <begin position="344"/>
        <end position="385"/>
    </location>
</feature>
<evidence type="ECO:0000256" key="2">
    <source>
        <dbReference type="ARBA" id="ARBA00022490"/>
    </source>
</evidence>
<feature type="region of interest" description="Disordered" evidence="5">
    <location>
        <begin position="883"/>
        <end position="912"/>
    </location>
</feature>
<feature type="domain" description="PPC89 centrosome localisation" evidence="7">
    <location>
        <begin position="439"/>
        <end position="503"/>
    </location>
</feature>
<feature type="region of interest" description="Disordered" evidence="5">
    <location>
        <begin position="1"/>
        <end position="21"/>
    </location>
</feature>
<gene>
    <name evidence="8" type="ORF">TWF506_010692</name>
</gene>
<dbReference type="Pfam" id="PF06657">
    <property type="entry name" value="Cep57_MT_bd"/>
    <property type="match status" value="1"/>
</dbReference>
<feature type="region of interest" description="Disordered" evidence="5">
    <location>
        <begin position="109"/>
        <end position="133"/>
    </location>
</feature>
<dbReference type="InterPro" id="IPR025925">
    <property type="entry name" value="PPC89_CLD"/>
</dbReference>
<dbReference type="InterPro" id="IPR051756">
    <property type="entry name" value="Centrosomal_MT-associated"/>
</dbReference>
<evidence type="ECO:0000259" key="7">
    <source>
        <dbReference type="Pfam" id="PF14197"/>
    </source>
</evidence>
<dbReference type="EMBL" id="JAVHJM010000008">
    <property type="protein sequence ID" value="KAK6508608.1"/>
    <property type="molecule type" value="Genomic_DNA"/>
</dbReference>
<feature type="compositionally biased region" description="Low complexity" evidence="5">
    <location>
        <begin position="646"/>
        <end position="658"/>
    </location>
</feature>
<comment type="caution">
    <text evidence="8">The sequence shown here is derived from an EMBL/GenBank/DDBJ whole genome shotgun (WGS) entry which is preliminary data.</text>
</comment>
<feature type="compositionally biased region" description="Polar residues" evidence="5">
    <location>
        <begin position="664"/>
        <end position="673"/>
    </location>
</feature>
<feature type="region of interest" description="Disordered" evidence="5">
    <location>
        <begin position="645"/>
        <end position="703"/>
    </location>
</feature>
<dbReference type="GO" id="GO:0005815">
    <property type="term" value="C:microtubule organizing center"/>
    <property type="evidence" value="ECO:0007669"/>
    <property type="project" value="UniProtKB-SubCell"/>
</dbReference>
<reference evidence="8 9" key="1">
    <citation type="submission" date="2019-10" db="EMBL/GenBank/DDBJ databases">
        <authorList>
            <person name="Palmer J.M."/>
        </authorList>
    </citation>
    <scope>NUCLEOTIDE SEQUENCE [LARGE SCALE GENOMIC DNA]</scope>
    <source>
        <strain evidence="8 9">TWF506</strain>
    </source>
</reference>
<evidence type="ECO:0000256" key="3">
    <source>
        <dbReference type="ARBA" id="ARBA00023212"/>
    </source>
</evidence>
<feature type="region of interest" description="Disordered" evidence="5">
    <location>
        <begin position="798"/>
        <end position="823"/>
    </location>
</feature>
<dbReference type="PANTHER" id="PTHR19336:SF9">
    <property type="entry name" value="SPINDLE POLE BODY PROTEIN PPC89"/>
    <property type="match status" value="1"/>
</dbReference>
<evidence type="ECO:0000313" key="8">
    <source>
        <dbReference type="EMBL" id="KAK6508608.1"/>
    </source>
</evidence>